<evidence type="ECO:0000313" key="5">
    <source>
        <dbReference type="Proteomes" id="UP000251241"/>
    </source>
</evidence>
<keyword evidence="1" id="KW-0805">Transcription regulation</keyword>
<dbReference type="Pfam" id="PF12833">
    <property type="entry name" value="HTH_18"/>
    <property type="match status" value="1"/>
</dbReference>
<evidence type="ECO:0000256" key="3">
    <source>
        <dbReference type="ARBA" id="ARBA00023163"/>
    </source>
</evidence>
<dbReference type="Gene3D" id="1.10.10.60">
    <property type="entry name" value="Homeodomain-like"/>
    <property type="match status" value="1"/>
</dbReference>
<dbReference type="SUPFAM" id="SSF46689">
    <property type="entry name" value="Homeodomain-like"/>
    <property type="match status" value="1"/>
</dbReference>
<dbReference type="PROSITE" id="PS01124">
    <property type="entry name" value="HTH_ARAC_FAMILY_2"/>
    <property type="match status" value="1"/>
</dbReference>
<dbReference type="GeneID" id="97179389"/>
<name>A0A2X2JDK9_SPHMU</name>
<dbReference type="PANTHER" id="PTHR43280">
    <property type="entry name" value="ARAC-FAMILY TRANSCRIPTIONAL REGULATOR"/>
    <property type="match status" value="1"/>
</dbReference>
<dbReference type="GO" id="GO:0003700">
    <property type="term" value="F:DNA-binding transcription factor activity"/>
    <property type="evidence" value="ECO:0007669"/>
    <property type="project" value="InterPro"/>
</dbReference>
<dbReference type="InterPro" id="IPR018060">
    <property type="entry name" value="HTH_AraC"/>
</dbReference>
<dbReference type="AlphaFoldDB" id="A0A2X2JDK9"/>
<evidence type="ECO:0000256" key="2">
    <source>
        <dbReference type="ARBA" id="ARBA00023125"/>
    </source>
</evidence>
<dbReference type="Proteomes" id="UP000251241">
    <property type="component" value="Unassembled WGS sequence"/>
</dbReference>
<dbReference type="EMBL" id="UAUU01000011">
    <property type="protein sequence ID" value="SPZ92392.1"/>
    <property type="molecule type" value="Genomic_DNA"/>
</dbReference>
<organism evidence="4 5">
    <name type="scientific">Sphingobacterium multivorum</name>
    <dbReference type="NCBI Taxonomy" id="28454"/>
    <lineage>
        <taxon>Bacteria</taxon>
        <taxon>Pseudomonadati</taxon>
        <taxon>Bacteroidota</taxon>
        <taxon>Sphingobacteriia</taxon>
        <taxon>Sphingobacteriales</taxon>
        <taxon>Sphingobacteriaceae</taxon>
        <taxon>Sphingobacterium</taxon>
    </lineage>
</organism>
<accession>A0A2X2JDK9</accession>
<dbReference type="GO" id="GO:0043565">
    <property type="term" value="F:sequence-specific DNA binding"/>
    <property type="evidence" value="ECO:0007669"/>
    <property type="project" value="InterPro"/>
</dbReference>
<dbReference type="PANTHER" id="PTHR43280:SF32">
    <property type="entry name" value="TRANSCRIPTIONAL REGULATORY PROTEIN"/>
    <property type="match status" value="1"/>
</dbReference>
<dbReference type="RefSeq" id="WP_112375861.1">
    <property type="nucleotide sequence ID" value="NZ_CP069793.1"/>
</dbReference>
<keyword evidence="3" id="KW-0804">Transcription</keyword>
<evidence type="ECO:0000313" key="4">
    <source>
        <dbReference type="EMBL" id="SPZ92392.1"/>
    </source>
</evidence>
<gene>
    <name evidence="4" type="primary">btr_8</name>
    <name evidence="4" type="ORF">NCTC11343_04439</name>
</gene>
<proteinExistence type="predicted"/>
<dbReference type="InterPro" id="IPR009057">
    <property type="entry name" value="Homeodomain-like_sf"/>
</dbReference>
<keyword evidence="2" id="KW-0238">DNA-binding</keyword>
<reference evidence="4 5" key="1">
    <citation type="submission" date="2018-06" db="EMBL/GenBank/DDBJ databases">
        <authorList>
            <consortium name="Pathogen Informatics"/>
            <person name="Doyle S."/>
        </authorList>
    </citation>
    <scope>NUCLEOTIDE SEQUENCE [LARGE SCALE GENOMIC DNA]</scope>
    <source>
        <strain evidence="4 5">NCTC11343</strain>
    </source>
</reference>
<protein>
    <submittedName>
        <fullName evidence="4">Bacillibactin transport regulator</fullName>
    </submittedName>
</protein>
<evidence type="ECO:0000256" key="1">
    <source>
        <dbReference type="ARBA" id="ARBA00023015"/>
    </source>
</evidence>
<dbReference type="SMART" id="SM00342">
    <property type="entry name" value="HTH_ARAC"/>
    <property type="match status" value="1"/>
</dbReference>
<sequence length="279" mass="32568">MNYSHILFEKLVLSAGRFNISEPLYCILLFEKATSFSVDLVTYHADPKSVLFLSPYQLFTMDVVQKSTFSVLKFHGDFYCIEYHKDEVACNGILFNNIYQQPHVLLSTAIYHEISTIMEKIDQLKMSSESYDQSLSRTYLQLILALASRQKLLFNDLQKPYWAHRDIIDDFEQFLEKNYKAHKEVTFYAANYGLSPAVFTKKIKLKWGKSPSKLIQERLVLESKRQLHLTAKSIKEIAANLQYKDEFYFSRFFKKMVGVSPKVFRKRVGLSIVAEKSML</sequence>